<keyword evidence="5" id="KW-0067">ATP-binding</keyword>
<dbReference type="GO" id="GO:0052689">
    <property type="term" value="F:carboxylic ester hydrolase activity"/>
    <property type="evidence" value="ECO:0007669"/>
    <property type="project" value="UniProtKB-ARBA"/>
</dbReference>
<accession>A0A542ZFT1</accession>
<dbReference type="InterPro" id="IPR050261">
    <property type="entry name" value="FrsA_esterase"/>
</dbReference>
<evidence type="ECO:0000259" key="4">
    <source>
        <dbReference type="SMART" id="SM00939"/>
    </source>
</evidence>
<feature type="signal peptide" evidence="3">
    <location>
        <begin position="1"/>
        <end position="38"/>
    </location>
</feature>
<dbReference type="EMBL" id="VFOQ01000001">
    <property type="protein sequence ID" value="TQL59192.1"/>
    <property type="molecule type" value="Genomic_DNA"/>
</dbReference>
<dbReference type="SUPFAM" id="SSF49785">
    <property type="entry name" value="Galactose-binding domain-like"/>
    <property type="match status" value="1"/>
</dbReference>
<dbReference type="Gene3D" id="3.40.50.1820">
    <property type="entry name" value="alpha/beta hydrolase"/>
    <property type="match status" value="2"/>
</dbReference>
<dbReference type="SUPFAM" id="SSF53474">
    <property type="entry name" value="alpha/beta-Hydrolases"/>
    <property type="match status" value="1"/>
</dbReference>
<keyword evidence="6" id="KW-1185">Reference proteome</keyword>
<dbReference type="InterPro" id="IPR029058">
    <property type="entry name" value="AB_hydrolase_fold"/>
</dbReference>
<dbReference type="Proteomes" id="UP000319514">
    <property type="component" value="Unassembled WGS sequence"/>
</dbReference>
<dbReference type="InterPro" id="IPR000383">
    <property type="entry name" value="Xaa-Pro-like_dom"/>
</dbReference>
<dbReference type="GO" id="GO:0005524">
    <property type="term" value="F:ATP binding"/>
    <property type="evidence" value="ECO:0007669"/>
    <property type="project" value="UniProtKB-KW"/>
</dbReference>
<dbReference type="AlphaFoldDB" id="A0A542ZFT1"/>
<dbReference type="Gene3D" id="2.60.120.260">
    <property type="entry name" value="Galactose-binding domain-like"/>
    <property type="match status" value="1"/>
</dbReference>
<dbReference type="OrthoDB" id="9804819at2"/>
<protein>
    <submittedName>
        <fullName evidence="5">ABC-2 type transport system ATP-binding protein</fullName>
    </submittedName>
</protein>
<dbReference type="GO" id="GO:0008239">
    <property type="term" value="F:dipeptidyl-peptidase activity"/>
    <property type="evidence" value="ECO:0007669"/>
    <property type="project" value="InterPro"/>
</dbReference>
<dbReference type="PANTHER" id="PTHR22946:SF9">
    <property type="entry name" value="POLYKETIDE TRANSFERASE AF380"/>
    <property type="match status" value="1"/>
</dbReference>
<feature type="domain" description="Xaa-Pro dipeptidyl-peptidase C-terminal" evidence="4">
    <location>
        <begin position="401"/>
        <end position="637"/>
    </location>
</feature>
<evidence type="ECO:0000313" key="5">
    <source>
        <dbReference type="EMBL" id="TQL59192.1"/>
    </source>
</evidence>
<keyword evidence="2" id="KW-0378">Hydrolase</keyword>
<dbReference type="SMART" id="SM00939">
    <property type="entry name" value="PepX_C"/>
    <property type="match status" value="1"/>
</dbReference>
<evidence type="ECO:0000256" key="1">
    <source>
        <dbReference type="ARBA" id="ARBA00008645"/>
    </source>
</evidence>
<feature type="chain" id="PRO_5021884901" evidence="3">
    <location>
        <begin position="39"/>
        <end position="642"/>
    </location>
</feature>
<evidence type="ECO:0000313" key="6">
    <source>
        <dbReference type="Proteomes" id="UP000319514"/>
    </source>
</evidence>
<proteinExistence type="inferred from homology"/>
<dbReference type="Pfam" id="PF02129">
    <property type="entry name" value="Peptidase_S15"/>
    <property type="match status" value="1"/>
</dbReference>
<gene>
    <name evidence="5" type="ORF">FB474_0540</name>
</gene>
<dbReference type="InterPro" id="IPR013736">
    <property type="entry name" value="Xaa-Pro_dipept_C"/>
</dbReference>
<sequence>MRRPSLKALAATATAATATAAAAMLGTTALGLAPAALAAPPPSAATTALDQVDTYTGLHFTVPAGTDDQGRPQTCVIDADLYKPHHADAAHPVPAILTTNGFGGSKADQAGLGRAFAQRGYAVLSYTGLGFPDSGCKISLDDPGVDGVAASHLVTFLGGGGSAAYDSSDLAGTSGGAGTLAVDFTKLDDPATHDPRLGMIGGSYGGQIQFATAATDPRVDTLVPLITWNDLRYSLAPNNTAFTTGVTYADQTPGTEKVGWTGLFFGVGIADGIQGAAIDPARNVGCPNFVQEACLAKATLDTAGYPTTDTFRLTDRVSVGHYLDKVHIPVFLIQGENDTLFNLQEAVATYRGLKARKVPVTMAWQSWGHSGGAHGSSGAAPGELDLSGQQIEGTYLGQRIKDWFDHYLKGSAVGTGPEFAYFRDWVSYTGNAAPAYASASSYPVGSPKAWYLSGSGDLVSSRAAVAPGSVSWTNPGAGAFGSYSEVSGLEGQVPAGTLPPGTTAPFDTPGTFGAWTSAPLTTPATVVGVPTLDVRFSAPTVAATQSAGPAGQLQVFAKLYDVAPDGSKTLVNKLISPVRVGDVTRSVHIELPGIVHRVETGHRLQLVLAGSDAAYKNAYAVQPVTVTADPQAPAVLRIPLVG</sequence>
<name>A0A542ZFT1_9MICO</name>
<organism evidence="5 6">
    <name type="scientific">Oryzihumus leptocrescens</name>
    <dbReference type="NCBI Taxonomy" id="297536"/>
    <lineage>
        <taxon>Bacteria</taxon>
        <taxon>Bacillati</taxon>
        <taxon>Actinomycetota</taxon>
        <taxon>Actinomycetes</taxon>
        <taxon>Micrococcales</taxon>
        <taxon>Intrasporangiaceae</taxon>
        <taxon>Oryzihumus</taxon>
    </lineage>
</organism>
<keyword evidence="3" id="KW-0732">Signal</keyword>
<comment type="caution">
    <text evidence="5">The sequence shown here is derived from an EMBL/GenBank/DDBJ whole genome shotgun (WGS) entry which is preliminary data.</text>
</comment>
<dbReference type="PANTHER" id="PTHR22946">
    <property type="entry name" value="DIENELACTONE HYDROLASE DOMAIN-CONTAINING PROTEIN-RELATED"/>
    <property type="match status" value="1"/>
</dbReference>
<evidence type="ECO:0000256" key="2">
    <source>
        <dbReference type="ARBA" id="ARBA00022801"/>
    </source>
</evidence>
<keyword evidence="5" id="KW-0547">Nucleotide-binding</keyword>
<reference evidence="5 6" key="1">
    <citation type="submission" date="2019-06" db="EMBL/GenBank/DDBJ databases">
        <title>Sequencing the genomes of 1000 actinobacteria strains.</title>
        <authorList>
            <person name="Klenk H.-P."/>
        </authorList>
    </citation>
    <scope>NUCLEOTIDE SEQUENCE [LARGE SCALE GENOMIC DNA]</scope>
    <source>
        <strain evidence="5 6">DSM 18082</strain>
    </source>
</reference>
<evidence type="ECO:0000256" key="3">
    <source>
        <dbReference type="SAM" id="SignalP"/>
    </source>
</evidence>
<dbReference type="Pfam" id="PF08530">
    <property type="entry name" value="PepX_C"/>
    <property type="match status" value="1"/>
</dbReference>
<dbReference type="RefSeq" id="WP_141787248.1">
    <property type="nucleotide sequence ID" value="NZ_BAAAKX010000009.1"/>
</dbReference>
<dbReference type="InterPro" id="IPR008979">
    <property type="entry name" value="Galactose-bd-like_sf"/>
</dbReference>
<comment type="similarity">
    <text evidence="1">Belongs to the AB hydrolase superfamily.</text>
</comment>